<name>A0A0K1Q5J3_9BACT</name>
<dbReference type="Proteomes" id="UP000064967">
    <property type="component" value="Chromosome"/>
</dbReference>
<evidence type="ECO:0000313" key="2">
    <source>
        <dbReference type="EMBL" id="AKV00670.1"/>
    </source>
</evidence>
<dbReference type="KEGG" id="llu:AKJ09_07333"/>
<accession>A0A0K1Q5J3</accession>
<reference evidence="2 3" key="1">
    <citation type="submission" date="2015-08" db="EMBL/GenBank/DDBJ databases">
        <authorList>
            <person name="Babu N.S."/>
            <person name="Beckwith C.J."/>
            <person name="Beseler K.G."/>
            <person name="Brison A."/>
            <person name="Carone J.V."/>
            <person name="Caskin T.P."/>
            <person name="Diamond M."/>
            <person name="Durham M.E."/>
            <person name="Foxe J.M."/>
            <person name="Go M."/>
            <person name="Henderson B.A."/>
            <person name="Jones I.B."/>
            <person name="McGettigan J.A."/>
            <person name="Micheletti S.J."/>
            <person name="Nasrallah M.E."/>
            <person name="Ortiz D."/>
            <person name="Piller C.R."/>
            <person name="Privatt S.R."/>
            <person name="Schneider S.L."/>
            <person name="Sharp S."/>
            <person name="Smith T.C."/>
            <person name="Stanton J.D."/>
            <person name="Ullery H.E."/>
            <person name="Wilson R.J."/>
            <person name="Serrano M.G."/>
            <person name="Buck G."/>
            <person name="Lee V."/>
            <person name="Wang Y."/>
            <person name="Carvalho R."/>
            <person name="Voegtly L."/>
            <person name="Shi R."/>
            <person name="Duckworth R."/>
            <person name="Johnson A."/>
            <person name="Loviza R."/>
            <person name="Walstead R."/>
            <person name="Shah Z."/>
            <person name="Kiflezghi M."/>
            <person name="Wade K."/>
            <person name="Ball S.L."/>
            <person name="Bradley K.W."/>
            <person name="Asai D.J."/>
            <person name="Bowman C.A."/>
            <person name="Russell D.A."/>
            <person name="Pope W.H."/>
            <person name="Jacobs-Sera D."/>
            <person name="Hendrix R.W."/>
            <person name="Hatfull G.F."/>
        </authorList>
    </citation>
    <scope>NUCLEOTIDE SEQUENCE [LARGE SCALE GENOMIC DNA]</scope>
    <source>
        <strain evidence="2 3">DSM 27648</strain>
    </source>
</reference>
<evidence type="ECO:0000313" key="3">
    <source>
        <dbReference type="Proteomes" id="UP000064967"/>
    </source>
</evidence>
<feature type="region of interest" description="Disordered" evidence="1">
    <location>
        <begin position="1"/>
        <end position="38"/>
    </location>
</feature>
<keyword evidence="3" id="KW-1185">Reference proteome</keyword>
<organism evidence="2 3">
    <name type="scientific">Labilithrix luteola</name>
    <dbReference type="NCBI Taxonomy" id="1391654"/>
    <lineage>
        <taxon>Bacteria</taxon>
        <taxon>Pseudomonadati</taxon>
        <taxon>Myxococcota</taxon>
        <taxon>Polyangia</taxon>
        <taxon>Polyangiales</taxon>
        <taxon>Labilitrichaceae</taxon>
        <taxon>Labilithrix</taxon>
    </lineage>
</organism>
<protein>
    <submittedName>
        <fullName evidence="2">Uncharacterized protein</fullName>
    </submittedName>
</protein>
<dbReference type="EMBL" id="CP012333">
    <property type="protein sequence ID" value="AKV00670.1"/>
    <property type="molecule type" value="Genomic_DNA"/>
</dbReference>
<dbReference type="AlphaFoldDB" id="A0A0K1Q5J3"/>
<feature type="compositionally biased region" description="Basic and acidic residues" evidence="1">
    <location>
        <begin position="22"/>
        <end position="31"/>
    </location>
</feature>
<gene>
    <name evidence="2" type="ORF">AKJ09_07333</name>
</gene>
<sequence length="66" mass="7403">MRLSPRLGGTGRGSRALGIWDRSSRHDEPRRSPGSLFAPERIFSDANVVRTQLRRSLSERRSGPIS</sequence>
<evidence type="ECO:0000256" key="1">
    <source>
        <dbReference type="SAM" id="MobiDB-lite"/>
    </source>
</evidence>
<proteinExistence type="predicted"/>